<dbReference type="GeneID" id="301199435"/>
<organism evidence="1 2">
    <name type="scientific">Bacillus pretiosus</name>
    <dbReference type="NCBI Taxonomy" id="2983392"/>
    <lineage>
        <taxon>Bacteria</taxon>
        <taxon>Bacillati</taxon>
        <taxon>Bacillota</taxon>
        <taxon>Bacilli</taxon>
        <taxon>Bacillales</taxon>
        <taxon>Bacillaceae</taxon>
        <taxon>Bacillus</taxon>
    </lineage>
</organism>
<dbReference type="RefSeq" id="WP_264462187.1">
    <property type="nucleotide sequence ID" value="NZ_JAOXJG010000013.1"/>
</dbReference>
<evidence type="ECO:0000313" key="2">
    <source>
        <dbReference type="Proteomes" id="UP001060566"/>
    </source>
</evidence>
<sequence length="42" mass="4818">MKFSRVSQVSELTGLYPGSLRRMLMEHATIQKNKSFIKGVTF</sequence>
<evidence type="ECO:0000313" key="1">
    <source>
        <dbReference type="EMBL" id="MCW1240617.1"/>
    </source>
</evidence>
<keyword evidence="2" id="KW-1185">Reference proteome</keyword>
<comment type="caution">
    <text evidence="1">The sequence shown here is derived from an EMBL/GenBank/DDBJ whole genome shotgun (WGS) entry which is preliminary data.</text>
</comment>
<dbReference type="EMBL" id="JAOXJG010000013">
    <property type="protein sequence ID" value="MCW1240617.1"/>
    <property type="molecule type" value="Genomic_DNA"/>
</dbReference>
<name>A0ABT3EV25_9BACI</name>
<protein>
    <submittedName>
        <fullName evidence="1">Uncharacterized protein</fullName>
    </submittedName>
</protein>
<gene>
    <name evidence="1" type="ORF">NGM45_16350</name>
</gene>
<proteinExistence type="predicted"/>
<accession>A0ABT3EV25</accession>
<dbReference type="Proteomes" id="UP001060566">
    <property type="component" value="Unassembled WGS sequence"/>
</dbReference>
<reference evidence="1" key="1">
    <citation type="submission" date="2022-10" db="EMBL/GenBank/DDBJ databases">
        <title>De novo draft assembly of the Pseudomonas pretiosus genome isolated from the plants rhizorohere.</title>
        <authorList>
            <person name="Robas M."/>
            <person name="Fernandez V.M."/>
            <person name="Provanza A."/>
            <person name="Jimenez P.A."/>
        </authorList>
    </citation>
    <scope>NUCLEOTIDE SEQUENCE</scope>
    <source>
        <strain evidence="1">SAICEU11T</strain>
    </source>
</reference>